<dbReference type="InterPro" id="IPR036097">
    <property type="entry name" value="HisK_dim/P_sf"/>
</dbReference>
<keyword evidence="11" id="KW-1185">Reference proteome</keyword>
<dbReference type="InterPro" id="IPR004358">
    <property type="entry name" value="Sig_transdc_His_kin-like_C"/>
</dbReference>
<dbReference type="PANTHER" id="PTHR43065">
    <property type="entry name" value="SENSOR HISTIDINE KINASE"/>
    <property type="match status" value="1"/>
</dbReference>
<dbReference type="InterPro" id="IPR003661">
    <property type="entry name" value="HisK_dim/P_dom"/>
</dbReference>
<dbReference type="InterPro" id="IPR005467">
    <property type="entry name" value="His_kinase_dom"/>
</dbReference>
<reference evidence="10 11" key="1">
    <citation type="submission" date="2013-08" db="EMBL/GenBank/DDBJ databases">
        <authorList>
            <person name="Weinstock G."/>
            <person name="Sodergren E."/>
            <person name="Wylie T."/>
            <person name="Fulton L."/>
            <person name="Fulton R."/>
            <person name="Fronick C."/>
            <person name="O'Laughlin M."/>
            <person name="Godfrey J."/>
            <person name="Miner T."/>
            <person name="Herter B."/>
            <person name="Appelbaum E."/>
            <person name="Cordes M."/>
            <person name="Lek S."/>
            <person name="Wollam A."/>
            <person name="Pepin K.H."/>
            <person name="Palsikar V.B."/>
            <person name="Mitreva M."/>
            <person name="Wilson R.K."/>
        </authorList>
    </citation>
    <scope>NUCLEOTIDE SEQUENCE [LARGE SCALE GENOMIC DNA]</scope>
    <source>
        <strain evidence="10 11">ATCC 12856</strain>
    </source>
</reference>
<keyword evidence="8" id="KW-0902">Two-component regulatory system</keyword>
<dbReference type="SMART" id="SM00387">
    <property type="entry name" value="HATPase_c"/>
    <property type="match status" value="1"/>
</dbReference>
<evidence type="ECO:0000256" key="8">
    <source>
        <dbReference type="ARBA" id="ARBA00023012"/>
    </source>
</evidence>
<dbReference type="Proteomes" id="UP000016511">
    <property type="component" value="Unassembled WGS sequence"/>
</dbReference>
<dbReference type="EC" id="2.7.13.3" evidence="2"/>
<name>U1X7H7_ANEAE</name>
<dbReference type="PATRIC" id="fig|649747.3.peg.1280"/>
<dbReference type="Gene3D" id="1.10.287.130">
    <property type="match status" value="1"/>
</dbReference>
<evidence type="ECO:0000256" key="4">
    <source>
        <dbReference type="ARBA" id="ARBA00022679"/>
    </source>
</evidence>
<evidence type="ECO:0000256" key="6">
    <source>
        <dbReference type="ARBA" id="ARBA00022777"/>
    </source>
</evidence>
<dbReference type="SUPFAM" id="SSF55874">
    <property type="entry name" value="ATPase domain of HSP90 chaperone/DNA topoisomerase II/histidine kinase"/>
    <property type="match status" value="1"/>
</dbReference>
<dbReference type="InterPro" id="IPR003594">
    <property type="entry name" value="HATPase_dom"/>
</dbReference>
<evidence type="ECO:0000256" key="3">
    <source>
        <dbReference type="ARBA" id="ARBA00022553"/>
    </source>
</evidence>
<organism evidence="10 11">
    <name type="scientific">Aneurinibacillus aneurinilyticus ATCC 12856</name>
    <dbReference type="NCBI Taxonomy" id="649747"/>
    <lineage>
        <taxon>Bacteria</taxon>
        <taxon>Bacillati</taxon>
        <taxon>Bacillota</taxon>
        <taxon>Bacilli</taxon>
        <taxon>Bacillales</taxon>
        <taxon>Paenibacillaceae</taxon>
        <taxon>Aneurinibacillus group</taxon>
        <taxon>Aneurinibacillus</taxon>
    </lineage>
</organism>
<dbReference type="SUPFAM" id="SSF47384">
    <property type="entry name" value="Homodimeric domain of signal transducing histidine kinase"/>
    <property type="match status" value="1"/>
</dbReference>
<dbReference type="PROSITE" id="PS50109">
    <property type="entry name" value="HIS_KIN"/>
    <property type="match status" value="1"/>
</dbReference>
<evidence type="ECO:0000313" key="11">
    <source>
        <dbReference type="Proteomes" id="UP000016511"/>
    </source>
</evidence>
<keyword evidence="7" id="KW-0067">ATP-binding</keyword>
<accession>U1X7H7</accession>
<evidence type="ECO:0000256" key="1">
    <source>
        <dbReference type="ARBA" id="ARBA00000085"/>
    </source>
</evidence>
<evidence type="ECO:0000259" key="9">
    <source>
        <dbReference type="PROSITE" id="PS50109"/>
    </source>
</evidence>
<dbReference type="HOGENOM" id="CLU_666730_0_0_9"/>
<comment type="catalytic activity">
    <reaction evidence="1">
        <text>ATP + protein L-histidine = ADP + protein N-phospho-L-histidine.</text>
        <dbReference type="EC" id="2.7.13.3"/>
    </reaction>
</comment>
<dbReference type="GO" id="GO:0000155">
    <property type="term" value="F:phosphorelay sensor kinase activity"/>
    <property type="evidence" value="ECO:0007669"/>
    <property type="project" value="InterPro"/>
</dbReference>
<keyword evidence="4" id="KW-0808">Transferase</keyword>
<evidence type="ECO:0000313" key="10">
    <source>
        <dbReference type="EMBL" id="ERI10503.1"/>
    </source>
</evidence>
<comment type="caution">
    <text evidence="10">The sequence shown here is derived from an EMBL/GenBank/DDBJ whole genome shotgun (WGS) entry which is preliminary data.</text>
</comment>
<dbReference type="EMBL" id="AWSJ01000092">
    <property type="protein sequence ID" value="ERI10503.1"/>
    <property type="molecule type" value="Genomic_DNA"/>
</dbReference>
<sequence>MLVQPPVSYEVLRRYARTITDRHFIELVTHTELASNIQVEKLNNRRWRFKFSVRTFYLLYLIFYRRKVGRARKKSLHDAYRIGYKIGANNVGFQTTLLFANLYRRTFMDGVRRLFREKGYGDYERAESVVDEFVDQYLLGYLAKKENTIERLHEQRMAIMGQMAASMAHEVRNPLSAIAGFLTLIQQDEQMDRQKREEYMRIILHETKETNRIITQFLQFSRKGQAEDSSLTAVSLVSLLTEVHEFVRAKTIQENIKFYLCLPREDFMIRIHRESIKQVLVNVVHNAFEAVHNQENRRVDIYAYRKNTEQARIEIVDNGPGMSLEVLDRAFEPFYSTKDTGTGIGLALSKELVKKSGGDIRILTGQYGTTIVITLPVTQRERGKAKEGNENSEYIYDCNDTDGHCIRESGGK</sequence>
<dbReference type="CDD" id="cd00082">
    <property type="entry name" value="HisKA"/>
    <property type="match status" value="1"/>
</dbReference>
<dbReference type="SMART" id="SM00388">
    <property type="entry name" value="HisKA"/>
    <property type="match status" value="1"/>
</dbReference>
<proteinExistence type="predicted"/>
<evidence type="ECO:0000256" key="2">
    <source>
        <dbReference type="ARBA" id="ARBA00012438"/>
    </source>
</evidence>
<keyword evidence="6 10" id="KW-0418">Kinase</keyword>
<dbReference type="Gene3D" id="3.30.565.10">
    <property type="entry name" value="Histidine kinase-like ATPase, C-terminal domain"/>
    <property type="match status" value="1"/>
</dbReference>
<keyword evidence="5" id="KW-0547">Nucleotide-binding</keyword>
<dbReference type="Pfam" id="PF00512">
    <property type="entry name" value="HisKA"/>
    <property type="match status" value="1"/>
</dbReference>
<protein>
    <recommendedName>
        <fullName evidence="2">histidine kinase</fullName>
        <ecNumber evidence="2">2.7.13.3</ecNumber>
    </recommendedName>
</protein>
<feature type="domain" description="Histidine kinase" evidence="9">
    <location>
        <begin position="166"/>
        <end position="379"/>
    </location>
</feature>
<dbReference type="PRINTS" id="PR00344">
    <property type="entry name" value="BCTRLSENSOR"/>
</dbReference>
<dbReference type="AlphaFoldDB" id="U1X7H7"/>
<dbReference type="PANTHER" id="PTHR43065:SF10">
    <property type="entry name" value="PEROXIDE STRESS-ACTIVATED HISTIDINE KINASE MAK3"/>
    <property type="match status" value="1"/>
</dbReference>
<dbReference type="STRING" id="649747.HMPREF0083_01409"/>
<dbReference type="Pfam" id="PF02518">
    <property type="entry name" value="HATPase_c"/>
    <property type="match status" value="1"/>
</dbReference>
<keyword evidence="3" id="KW-0597">Phosphoprotein</keyword>
<dbReference type="InterPro" id="IPR036890">
    <property type="entry name" value="HATPase_C_sf"/>
</dbReference>
<gene>
    <name evidence="10" type="ORF">HMPREF0083_01409</name>
</gene>
<dbReference type="eggNOG" id="COG3852">
    <property type="taxonomic scope" value="Bacteria"/>
</dbReference>
<evidence type="ECO:0000256" key="7">
    <source>
        <dbReference type="ARBA" id="ARBA00022840"/>
    </source>
</evidence>
<evidence type="ECO:0000256" key="5">
    <source>
        <dbReference type="ARBA" id="ARBA00022741"/>
    </source>
</evidence>
<dbReference type="GO" id="GO:0005524">
    <property type="term" value="F:ATP binding"/>
    <property type="evidence" value="ECO:0007669"/>
    <property type="project" value="UniProtKB-KW"/>
</dbReference>